<dbReference type="EMBL" id="CYRY02001809">
    <property type="protein sequence ID" value="VCW66446.1"/>
    <property type="molecule type" value="Genomic_DNA"/>
</dbReference>
<gene>
    <name evidence="1" type="ORF">BN2614_LOCUS1</name>
</gene>
<organism evidence="1 2">
    <name type="scientific">Gulo gulo</name>
    <name type="common">Wolverine</name>
    <name type="synonym">Gluton</name>
    <dbReference type="NCBI Taxonomy" id="48420"/>
    <lineage>
        <taxon>Eukaryota</taxon>
        <taxon>Metazoa</taxon>
        <taxon>Chordata</taxon>
        <taxon>Craniata</taxon>
        <taxon>Vertebrata</taxon>
        <taxon>Euteleostomi</taxon>
        <taxon>Mammalia</taxon>
        <taxon>Eutheria</taxon>
        <taxon>Laurasiatheria</taxon>
        <taxon>Carnivora</taxon>
        <taxon>Caniformia</taxon>
        <taxon>Musteloidea</taxon>
        <taxon>Mustelidae</taxon>
        <taxon>Guloninae</taxon>
        <taxon>Gulo</taxon>
    </lineage>
</organism>
<proteinExistence type="predicted"/>
<protein>
    <submittedName>
        <fullName evidence="1">Uncharacterized protein</fullName>
    </submittedName>
</protein>
<comment type="caution">
    <text evidence="1">The sequence shown here is derived from an EMBL/GenBank/DDBJ whole genome shotgun (WGS) entry which is preliminary data.</text>
</comment>
<name>A0A9X9LEV1_GULGU</name>
<dbReference type="AlphaFoldDB" id="A0A9X9LEV1"/>
<reference evidence="1 2" key="1">
    <citation type="submission" date="2018-10" db="EMBL/GenBank/DDBJ databases">
        <authorList>
            <person name="Ekblom R."/>
            <person name="Jareborg N."/>
        </authorList>
    </citation>
    <scope>NUCLEOTIDE SEQUENCE [LARGE SCALE GENOMIC DNA]</scope>
    <source>
        <tissue evidence="1">Muscle</tissue>
    </source>
</reference>
<evidence type="ECO:0000313" key="2">
    <source>
        <dbReference type="Proteomes" id="UP000269945"/>
    </source>
</evidence>
<accession>A0A9X9LEV1</accession>
<evidence type="ECO:0000313" key="1">
    <source>
        <dbReference type="EMBL" id="VCW66446.1"/>
    </source>
</evidence>
<keyword evidence="2" id="KW-1185">Reference proteome</keyword>
<dbReference type="Proteomes" id="UP000269945">
    <property type="component" value="Unassembled WGS sequence"/>
</dbReference>
<sequence length="55" mass="6037">MACGHEGSLQPHENLPPAEMLSVWPQNVLLLRIRDLLTFILSLSGVRTLQVSAAL</sequence>